<keyword evidence="2" id="KW-0547">Nucleotide-binding</keyword>
<dbReference type="SUPFAM" id="SSF52540">
    <property type="entry name" value="P-loop containing nucleoside triphosphate hydrolases"/>
    <property type="match status" value="1"/>
</dbReference>
<dbReference type="Proteomes" id="UP001205919">
    <property type="component" value="Unassembled WGS sequence"/>
</dbReference>
<gene>
    <name evidence="2" type="ORF">NE630_15300</name>
</gene>
<name>A0AAW5KB92_9BACT</name>
<dbReference type="EMBL" id="JANFYT010000133">
    <property type="protein sequence ID" value="MCQ4815793.1"/>
    <property type="molecule type" value="Genomic_DNA"/>
</dbReference>
<dbReference type="GO" id="GO:0004386">
    <property type="term" value="F:helicase activity"/>
    <property type="evidence" value="ECO:0007669"/>
    <property type="project" value="UniProtKB-KW"/>
</dbReference>
<feature type="non-terminal residue" evidence="2">
    <location>
        <position position="87"/>
    </location>
</feature>
<dbReference type="AlphaFoldDB" id="A0AAW5KB92"/>
<sequence>KIYNHYGMRVYKVMEENPYELADNIEGIGFRTADEIAARIGIHTDSDYRIKSGLFYTLQQAVGEGHIYLPQEELLRRARTLLEVEID</sequence>
<feature type="non-terminal residue" evidence="2">
    <location>
        <position position="1"/>
    </location>
</feature>
<dbReference type="RefSeq" id="WP_305146996.1">
    <property type="nucleotide sequence ID" value="NZ_JANFYT010000133.1"/>
</dbReference>
<evidence type="ECO:0000313" key="3">
    <source>
        <dbReference type="Proteomes" id="UP001205919"/>
    </source>
</evidence>
<dbReference type="InterPro" id="IPR029493">
    <property type="entry name" value="RecD2-like_HHH"/>
</dbReference>
<keyword evidence="3" id="KW-1185">Reference proteome</keyword>
<accession>A0AAW5KB92</accession>
<keyword evidence="2" id="KW-0347">Helicase</keyword>
<dbReference type="Pfam" id="PF14490">
    <property type="entry name" value="HHH_RecD2"/>
    <property type="match status" value="1"/>
</dbReference>
<dbReference type="InterPro" id="IPR027417">
    <property type="entry name" value="P-loop_NTPase"/>
</dbReference>
<proteinExistence type="predicted"/>
<keyword evidence="2" id="KW-0067">ATP-binding</keyword>
<reference evidence="2 3" key="1">
    <citation type="submission" date="2022-06" db="EMBL/GenBank/DDBJ databases">
        <title>Isolation of gut microbiota from human fecal samples.</title>
        <authorList>
            <person name="Pamer E.G."/>
            <person name="Barat B."/>
            <person name="Waligurski E."/>
            <person name="Medina S."/>
            <person name="Paddock L."/>
            <person name="Mostad J."/>
        </authorList>
    </citation>
    <scope>NUCLEOTIDE SEQUENCE [LARGE SCALE GENOMIC DNA]</scope>
    <source>
        <strain evidence="2 3">DFI.9.90</strain>
    </source>
</reference>
<comment type="caution">
    <text evidence="2">The sequence shown here is derived from an EMBL/GenBank/DDBJ whole genome shotgun (WGS) entry which is preliminary data.</text>
</comment>
<evidence type="ECO:0000313" key="2">
    <source>
        <dbReference type="EMBL" id="MCQ4815793.1"/>
    </source>
</evidence>
<protein>
    <submittedName>
        <fullName evidence="2">ATP-dependent RecD-like DNA helicase</fullName>
    </submittedName>
</protein>
<organism evidence="2 3">
    <name type="scientific">Cloacibacillus evryensis</name>
    <dbReference type="NCBI Taxonomy" id="508460"/>
    <lineage>
        <taxon>Bacteria</taxon>
        <taxon>Thermotogati</taxon>
        <taxon>Synergistota</taxon>
        <taxon>Synergistia</taxon>
        <taxon>Synergistales</taxon>
        <taxon>Synergistaceae</taxon>
        <taxon>Cloacibacillus</taxon>
    </lineage>
</organism>
<feature type="domain" description="ATP-dependent RecD2 DNA helicase-like helix-hairpin-helix" evidence="1">
    <location>
        <begin position="1"/>
        <end position="68"/>
    </location>
</feature>
<evidence type="ECO:0000259" key="1">
    <source>
        <dbReference type="Pfam" id="PF14490"/>
    </source>
</evidence>
<dbReference type="Gene3D" id="1.10.10.2220">
    <property type="match status" value="1"/>
</dbReference>
<keyword evidence="2" id="KW-0378">Hydrolase</keyword>